<reference evidence="1 2" key="1">
    <citation type="submission" date="2017-08" db="EMBL/GenBank/DDBJ databases">
        <title>Functional genomic and metabolic studies of the symbiotic interactions of six Microcystis-dominated communities.</title>
        <authorList>
            <person name="Li Q."/>
            <person name="Lin F."/>
        </authorList>
    </citation>
    <scope>NUCLEOTIDE SEQUENCE [LARGE SCALE GENOMIC DNA]</scope>
    <source>
        <strain evidence="1">DA14</strain>
    </source>
</reference>
<dbReference type="AlphaFoldDB" id="A0A3E0M7H0"/>
<accession>A0A3E0M7H0</accession>
<dbReference type="EMBL" id="QQWE01000005">
    <property type="protein sequence ID" value="REJ55729.1"/>
    <property type="molecule type" value="Genomic_DNA"/>
</dbReference>
<evidence type="ECO:0000313" key="1">
    <source>
        <dbReference type="EMBL" id="REJ55729.1"/>
    </source>
</evidence>
<evidence type="ECO:0000313" key="2">
    <source>
        <dbReference type="Proteomes" id="UP000256301"/>
    </source>
</evidence>
<comment type="caution">
    <text evidence="1">The sequence shown here is derived from an EMBL/GenBank/DDBJ whole genome shotgun (WGS) entry which is preliminary data.</text>
</comment>
<protein>
    <submittedName>
        <fullName evidence="1">Uncharacterized protein</fullName>
    </submittedName>
</protein>
<name>A0A3E0M7H0_MICAE</name>
<dbReference type="Proteomes" id="UP000256301">
    <property type="component" value="Unassembled WGS sequence"/>
</dbReference>
<gene>
    <name evidence="1" type="ORF">DWQ56_15800</name>
</gene>
<organism evidence="1 2">
    <name type="scientific">Microcystis aeruginosa DA14</name>
    <dbReference type="NCBI Taxonomy" id="1987506"/>
    <lineage>
        <taxon>Bacteria</taxon>
        <taxon>Bacillati</taxon>
        <taxon>Cyanobacteriota</taxon>
        <taxon>Cyanophyceae</taxon>
        <taxon>Oscillatoriophycideae</taxon>
        <taxon>Chroococcales</taxon>
        <taxon>Microcystaceae</taxon>
        <taxon>Microcystis</taxon>
    </lineage>
</organism>
<sequence length="59" mass="6504">MTKGQIKGAGGIEPKIHFKFNHNQLLRNFQIEAMTALEKALEKGAKNLIATVIKLAISQ</sequence>
<proteinExistence type="predicted"/>